<keyword evidence="2 6" id="KW-0808">Transferase</keyword>
<keyword evidence="4 6" id="KW-0862">Zinc</keyword>
<dbReference type="GO" id="GO:0033528">
    <property type="term" value="P:S-methylmethionine cycle"/>
    <property type="evidence" value="ECO:0007669"/>
    <property type="project" value="TreeGrafter"/>
</dbReference>
<dbReference type="AlphaFoldDB" id="A0A0R2D9E4"/>
<dbReference type="SUPFAM" id="SSF82282">
    <property type="entry name" value="Homocysteine S-methyltransferase"/>
    <property type="match status" value="1"/>
</dbReference>
<dbReference type="STRING" id="1423725.FC19_GL001897"/>
<evidence type="ECO:0000256" key="5">
    <source>
        <dbReference type="ARBA" id="ARBA00076752"/>
    </source>
</evidence>
<sequence>MNIIARNLKNKPVLVVDGAMATELEKKGINTVNDLWSANALINAPEKVTAVHRSYFEAGADIAITNTYQANVVAFEKRGLSHSQSEDLVVQAVRCAQEARADFYKTLTSQQRSLRELLVAGSVGPYGAYLADGSEYTGRYSLTEEEYQSFHYSRLSLLNKAGVDLFAIETQPNFAESKALVDLVVEKFPKKSAWLSFSIKDSSHLCDGTSLKEAIKYFEKYEQVAAIGINCIALEKVEAAIKNIKKETNKPIIVYPNNGDRYDPQTKTWRTNPNSATFSELVPVWKAAGARLIGGCCRSNPDDIKEIADAIKD</sequence>
<evidence type="ECO:0000313" key="8">
    <source>
        <dbReference type="EMBL" id="KRM97254.1"/>
    </source>
</evidence>
<dbReference type="GO" id="GO:0008270">
    <property type="term" value="F:zinc ion binding"/>
    <property type="evidence" value="ECO:0007669"/>
    <property type="project" value="InterPro"/>
</dbReference>
<comment type="cofactor">
    <cofactor evidence="6">
        <name>Zn(2+)</name>
        <dbReference type="ChEBI" id="CHEBI:29105"/>
    </cofactor>
</comment>
<protein>
    <recommendedName>
        <fullName evidence="5">S-methylmethionine:homocysteine methyltransferase</fullName>
    </recommendedName>
</protein>
<dbReference type="GO" id="GO:0008898">
    <property type="term" value="F:S-adenosylmethionine-homocysteine S-methyltransferase activity"/>
    <property type="evidence" value="ECO:0007669"/>
    <property type="project" value="TreeGrafter"/>
</dbReference>
<dbReference type="PANTHER" id="PTHR46015:SF1">
    <property type="entry name" value="HOMOCYSTEINE S-METHYLTRANSFERASE-LIKE ISOFORM 1"/>
    <property type="match status" value="1"/>
</dbReference>
<dbReference type="RefSeq" id="WP_057875182.1">
    <property type="nucleotide sequence ID" value="NZ_AYZD01000004.1"/>
</dbReference>
<evidence type="ECO:0000256" key="3">
    <source>
        <dbReference type="ARBA" id="ARBA00022723"/>
    </source>
</evidence>
<dbReference type="FunFam" id="3.20.20.330:FF:000002">
    <property type="entry name" value="Homocysteine S-methyltransferase"/>
    <property type="match status" value="1"/>
</dbReference>
<feature type="binding site" evidence="6">
    <location>
        <position position="231"/>
    </location>
    <ligand>
        <name>Zn(2+)</name>
        <dbReference type="ChEBI" id="CHEBI:29105"/>
    </ligand>
</feature>
<evidence type="ECO:0000256" key="1">
    <source>
        <dbReference type="ARBA" id="ARBA00022603"/>
    </source>
</evidence>
<feature type="binding site" evidence="6">
    <location>
        <position position="297"/>
    </location>
    <ligand>
        <name>Zn(2+)</name>
        <dbReference type="ChEBI" id="CHEBI:29105"/>
    </ligand>
</feature>
<evidence type="ECO:0000256" key="2">
    <source>
        <dbReference type="ARBA" id="ARBA00022679"/>
    </source>
</evidence>
<dbReference type="GO" id="GO:0032259">
    <property type="term" value="P:methylation"/>
    <property type="evidence" value="ECO:0007669"/>
    <property type="project" value="UniProtKB-KW"/>
</dbReference>
<dbReference type="Gene3D" id="3.20.20.330">
    <property type="entry name" value="Homocysteine-binding-like domain"/>
    <property type="match status" value="1"/>
</dbReference>
<dbReference type="PROSITE" id="PS50970">
    <property type="entry name" value="HCY"/>
    <property type="match status" value="1"/>
</dbReference>
<dbReference type="GO" id="GO:0009086">
    <property type="term" value="P:methionine biosynthetic process"/>
    <property type="evidence" value="ECO:0007669"/>
    <property type="project" value="InterPro"/>
</dbReference>
<proteinExistence type="predicted"/>
<comment type="caution">
    <text evidence="8">The sequence shown here is derived from an EMBL/GenBank/DDBJ whole genome shotgun (WGS) entry which is preliminary data.</text>
</comment>
<dbReference type="InterPro" id="IPR003726">
    <property type="entry name" value="HCY_dom"/>
</dbReference>
<evidence type="ECO:0000256" key="6">
    <source>
        <dbReference type="PROSITE-ProRule" id="PRU00333"/>
    </source>
</evidence>
<name>A0A0R2D9E4_9LACO</name>
<keyword evidence="1 6" id="KW-0489">Methyltransferase</keyword>
<evidence type="ECO:0000259" key="7">
    <source>
        <dbReference type="PROSITE" id="PS50970"/>
    </source>
</evidence>
<dbReference type="EMBL" id="AYZD01000004">
    <property type="protein sequence ID" value="KRM97254.1"/>
    <property type="molecule type" value="Genomic_DNA"/>
</dbReference>
<dbReference type="Pfam" id="PF02574">
    <property type="entry name" value="S-methyl_trans"/>
    <property type="match status" value="1"/>
</dbReference>
<dbReference type="Proteomes" id="UP000051015">
    <property type="component" value="Unassembled WGS sequence"/>
</dbReference>
<accession>A0A0R2D9E4</accession>
<dbReference type="InterPro" id="IPR051486">
    <property type="entry name" value="Hcy_S-methyltransferase"/>
</dbReference>
<dbReference type="PIRSF" id="PIRSF037505">
    <property type="entry name" value="Betaine_HMT"/>
    <property type="match status" value="1"/>
</dbReference>
<evidence type="ECO:0000313" key="9">
    <source>
        <dbReference type="Proteomes" id="UP000051015"/>
    </source>
</evidence>
<dbReference type="PANTHER" id="PTHR46015">
    <property type="entry name" value="ZGC:172121"/>
    <property type="match status" value="1"/>
</dbReference>
<reference evidence="8 9" key="1">
    <citation type="journal article" date="2015" name="Genome Announc.">
        <title>Expanding the biotechnology potential of lactobacilli through comparative genomics of 213 strains and associated genera.</title>
        <authorList>
            <person name="Sun Z."/>
            <person name="Harris H.M."/>
            <person name="McCann A."/>
            <person name="Guo C."/>
            <person name="Argimon S."/>
            <person name="Zhang W."/>
            <person name="Yang X."/>
            <person name="Jeffery I.B."/>
            <person name="Cooney J.C."/>
            <person name="Kagawa T.F."/>
            <person name="Liu W."/>
            <person name="Song Y."/>
            <person name="Salvetti E."/>
            <person name="Wrobel A."/>
            <person name="Rasinkangas P."/>
            <person name="Parkhill J."/>
            <person name="Rea M.C."/>
            <person name="O'Sullivan O."/>
            <person name="Ritari J."/>
            <person name="Douillard F.P."/>
            <person name="Paul Ross R."/>
            <person name="Yang R."/>
            <person name="Briner A.E."/>
            <person name="Felis G.E."/>
            <person name="de Vos W.M."/>
            <person name="Barrangou R."/>
            <person name="Klaenhammer T.R."/>
            <person name="Caufield P.W."/>
            <person name="Cui Y."/>
            <person name="Zhang H."/>
            <person name="O'Toole P.W."/>
        </authorList>
    </citation>
    <scope>NUCLEOTIDE SEQUENCE [LARGE SCALE GENOMIC DNA]</scope>
    <source>
        <strain evidence="8 9">DSM 21051</strain>
    </source>
</reference>
<dbReference type="PATRIC" id="fig|1423725.3.peg.1948"/>
<keyword evidence="9" id="KW-1185">Reference proteome</keyword>
<feature type="binding site" evidence="6">
    <location>
        <position position="296"/>
    </location>
    <ligand>
        <name>Zn(2+)</name>
        <dbReference type="ChEBI" id="CHEBI:29105"/>
    </ligand>
</feature>
<dbReference type="InterPro" id="IPR017226">
    <property type="entry name" value="BHMT-like"/>
</dbReference>
<evidence type="ECO:0000256" key="4">
    <source>
        <dbReference type="ARBA" id="ARBA00022833"/>
    </source>
</evidence>
<gene>
    <name evidence="8" type="ORF">FC19_GL001897</name>
</gene>
<dbReference type="NCBIfam" id="NF007020">
    <property type="entry name" value="PRK09485.1"/>
    <property type="match status" value="1"/>
</dbReference>
<organism evidence="8 9">
    <name type="scientific">Liquorilactobacillus aquaticus DSM 21051</name>
    <dbReference type="NCBI Taxonomy" id="1423725"/>
    <lineage>
        <taxon>Bacteria</taxon>
        <taxon>Bacillati</taxon>
        <taxon>Bacillota</taxon>
        <taxon>Bacilli</taxon>
        <taxon>Lactobacillales</taxon>
        <taxon>Lactobacillaceae</taxon>
        <taxon>Liquorilactobacillus</taxon>
    </lineage>
</organism>
<dbReference type="InterPro" id="IPR036589">
    <property type="entry name" value="HCY_dom_sf"/>
</dbReference>
<keyword evidence="3 6" id="KW-0479">Metal-binding</keyword>
<dbReference type="OrthoDB" id="9803687at2"/>
<feature type="domain" description="Hcy-binding" evidence="7">
    <location>
        <begin position="2"/>
        <end position="311"/>
    </location>
</feature>